<keyword evidence="4" id="KW-0560">Oxidoreductase</keyword>
<dbReference type="InterPro" id="IPR050816">
    <property type="entry name" value="Flavin-dep_Halogenase_NPB"/>
</dbReference>
<evidence type="ECO:0000313" key="5">
    <source>
        <dbReference type="Proteomes" id="UP000535890"/>
    </source>
</evidence>
<name>A0A7Y9J4P6_9PSEU</name>
<dbReference type="GO" id="GO:0000166">
    <property type="term" value="F:nucleotide binding"/>
    <property type="evidence" value="ECO:0007669"/>
    <property type="project" value="UniProtKB-KW"/>
</dbReference>
<dbReference type="InterPro" id="IPR036188">
    <property type="entry name" value="FAD/NAD-bd_sf"/>
</dbReference>
<gene>
    <name evidence="4" type="ORF">BJ983_001419</name>
</gene>
<dbReference type="GO" id="GO:0004497">
    <property type="term" value="F:monooxygenase activity"/>
    <property type="evidence" value="ECO:0007669"/>
    <property type="project" value="InterPro"/>
</dbReference>
<dbReference type="SUPFAM" id="SSF51905">
    <property type="entry name" value="FAD/NAD(P)-binding domain"/>
    <property type="match status" value="1"/>
</dbReference>
<dbReference type="EC" id="1.14.19.9" evidence="4"/>
<evidence type="ECO:0000313" key="4">
    <source>
        <dbReference type="EMBL" id="NYD35317.1"/>
    </source>
</evidence>
<keyword evidence="3" id="KW-0274">FAD</keyword>
<dbReference type="InterPro" id="IPR033856">
    <property type="entry name" value="Trp_halogen"/>
</dbReference>
<evidence type="ECO:0000256" key="3">
    <source>
        <dbReference type="PIRSR" id="PIRSR011396-2"/>
    </source>
</evidence>
<feature type="active site" evidence="2">
    <location>
        <position position="83"/>
    </location>
</feature>
<proteinExistence type="inferred from homology"/>
<sequence>MAELDPTGPLRRIVILGGGSAGWMSACYLAKSLPDVRVVVLAAPEIPRIGVGEATIPNLQSVFFDLLGLSEDDWMPHCNASFKMGIKFVNWATPGRGEARVRDAYYHVFGLLREHEGLPLSQYWTQRRADGEPTGTFDEDCYWEPALMEARRGPRFADGTSATAHAWHFDANLLADFLARHATTVLGVEHVEDRMTEALLDERGYITALRTAGGRDLEGDLFVDCSGFASLLINRTMGEPFLDMGDRLRCDRAVATPVPYDDADLEPYTSSIAMSAGWTWKVPLLGRFGTGYVYSADFQDPDDAAREFCDLWGLDPAEADLRHLRFRVGRNERAWVRNCVGIGLSSCFLEPLESTGLYFVYGALYLLVRHLTDRRFAPGLVDRFNAEVVRMFDDSRDFLQTHYCLSPRTDTAFWRSQQDLTLSDDVREKIATYRAGLPVNQPTVDVGTYYGNFEAELRNFWTNGSFYCVFAGLGIEPDGPMPVLAHRPEAVRSSADAFAAVAAERDRMLRDLPPTVEDVRRVQGRGDRTT</sequence>
<feature type="binding site" evidence="3">
    <location>
        <position position="83"/>
    </location>
    <ligand>
        <name>7-chloro-L-tryptophan</name>
        <dbReference type="ChEBI" id="CHEBI:58713"/>
    </ligand>
</feature>
<feature type="binding site" evidence="3">
    <location>
        <begin position="18"/>
        <end position="21"/>
    </location>
    <ligand>
        <name>FAD</name>
        <dbReference type="ChEBI" id="CHEBI:57692"/>
    </ligand>
</feature>
<dbReference type="Proteomes" id="UP000535890">
    <property type="component" value="Unassembled WGS sequence"/>
</dbReference>
<dbReference type="AlphaFoldDB" id="A0A7Y9J4P6"/>
<keyword evidence="5" id="KW-1185">Reference proteome</keyword>
<keyword evidence="3" id="KW-0547">Nucleotide-binding</keyword>
<dbReference type="PANTHER" id="PTHR43747:SF4">
    <property type="entry name" value="FLAVIN-DEPENDENT TRYPTOPHAN HALOGENASE"/>
    <property type="match status" value="1"/>
</dbReference>
<dbReference type="InterPro" id="IPR006905">
    <property type="entry name" value="Flavin_halogenase"/>
</dbReference>
<keyword evidence="3" id="KW-0285">Flavoprotein</keyword>
<dbReference type="Gene3D" id="3.50.50.60">
    <property type="entry name" value="FAD/NAD(P)-binding domain"/>
    <property type="match status" value="1"/>
</dbReference>
<dbReference type="Pfam" id="PF04820">
    <property type="entry name" value="Trp_halogenase"/>
    <property type="match status" value="1"/>
</dbReference>
<comment type="similarity">
    <text evidence="1">Belongs to the flavin-dependent halogenase family. Bacterial tryptophan halogenase subfamily.</text>
</comment>
<reference evidence="4 5" key="1">
    <citation type="submission" date="2020-07" db="EMBL/GenBank/DDBJ databases">
        <title>Sequencing the genomes of 1000 actinobacteria strains.</title>
        <authorList>
            <person name="Klenk H.-P."/>
        </authorList>
    </citation>
    <scope>NUCLEOTIDE SEQUENCE [LARGE SCALE GENOMIC DNA]</scope>
    <source>
        <strain evidence="4 5">DSM 45772</strain>
    </source>
</reference>
<protein>
    <submittedName>
        <fullName evidence="4">Tryptophan halogenase</fullName>
        <ecNumber evidence="4">1.14.19.9</ecNumber>
    </submittedName>
</protein>
<organism evidence="4 5">
    <name type="scientific">Actinomycetospora corticicola</name>
    <dbReference type="NCBI Taxonomy" id="663602"/>
    <lineage>
        <taxon>Bacteria</taxon>
        <taxon>Bacillati</taxon>
        <taxon>Actinomycetota</taxon>
        <taxon>Actinomycetes</taxon>
        <taxon>Pseudonocardiales</taxon>
        <taxon>Pseudonocardiaceae</taxon>
        <taxon>Actinomycetospora</taxon>
    </lineage>
</organism>
<comment type="caution">
    <text evidence="4">The sequence shown here is derived from an EMBL/GenBank/DDBJ whole genome shotgun (WGS) entry which is preliminary data.</text>
</comment>
<dbReference type="EMBL" id="JACCBN010000001">
    <property type="protein sequence ID" value="NYD35317.1"/>
    <property type="molecule type" value="Genomic_DNA"/>
</dbReference>
<dbReference type="PIRSF" id="PIRSF011396">
    <property type="entry name" value="Trp_halogenase"/>
    <property type="match status" value="1"/>
</dbReference>
<evidence type="ECO:0000256" key="2">
    <source>
        <dbReference type="PIRSR" id="PIRSR011396-1"/>
    </source>
</evidence>
<dbReference type="PANTHER" id="PTHR43747">
    <property type="entry name" value="FAD-BINDING PROTEIN"/>
    <property type="match status" value="1"/>
</dbReference>
<evidence type="ECO:0000256" key="1">
    <source>
        <dbReference type="ARBA" id="ARBA00038396"/>
    </source>
</evidence>
<feature type="binding site" evidence="3">
    <location>
        <position position="344"/>
    </location>
    <ligand>
        <name>FAD</name>
        <dbReference type="ChEBI" id="CHEBI:57692"/>
    </ligand>
</feature>
<accession>A0A7Y9J4P6</accession>
<dbReference type="RefSeq" id="WP_343053835.1">
    <property type="nucleotide sequence ID" value="NZ_BAABHP010000004.1"/>
</dbReference>
<feature type="binding site" evidence="3">
    <location>
        <position position="353"/>
    </location>
    <ligand>
        <name>L-tryptophan</name>
        <dbReference type="ChEBI" id="CHEBI:57912"/>
    </ligand>
</feature>